<dbReference type="eggNOG" id="ENOG502QT83">
    <property type="taxonomic scope" value="Eukaryota"/>
</dbReference>
<evidence type="ECO:0000256" key="4">
    <source>
        <dbReference type="PROSITE-ProRule" id="PRU00027"/>
    </source>
</evidence>
<keyword evidence="3" id="KW-0862">Zinc</keyword>
<accession>K7FJU0</accession>
<dbReference type="EMBL" id="AGCU01090720">
    <property type="status" value="NOT_ANNOTATED_CDS"/>
    <property type="molecule type" value="Genomic_DNA"/>
</dbReference>
<dbReference type="AlphaFoldDB" id="K7FJU0"/>
<sequence length="454" mass="51994">GTSNRKVRKYSADYLKFGIIWSSSEDELRPMCVLCHEVLANESLKPTNLRHHLTQKHGEYESKTLDFFQNKLTEFKESKKIMMIMVTGSDNTRAMEASYWVAQLIAKTGKPHTIGEELTLPAAKTIVNTMPGERAWKQISLIPLLNNIVQHRIEEMAENVREQLMNRVHQSRFNALQMDETTDIANLAQLLVFVRYEHSGEVKDLLFCKPLPTHTTAEAIFDMLNCFIVGNNIDWKNVLGLAKGAHGMTGQYCGVVTHIKSVAPYATSIQRSIHCEALATKKIPAALKSALYESVKVNYIKAHPFNSRLFAVLCDEMGSDHCQLLLHTEVCWLSRGKVLMRIFEMDIKFELAHCFHDFNWLAILAYLADVFGHLNGLNLNLQEKAVTHFQVQDKIETMIKKLELWSSQIDQSNYDSFSNLSDFLITSEMQLLSYVKHTIRVHLQSLKTHLEEYF</sequence>
<protein>
    <recommendedName>
        <fullName evidence="5">BED-type domain-containing protein</fullName>
    </recommendedName>
</protein>
<reference evidence="6" key="4">
    <citation type="submission" date="2025-09" db="UniProtKB">
        <authorList>
            <consortium name="Ensembl"/>
        </authorList>
    </citation>
    <scope>IDENTIFICATION</scope>
</reference>
<evidence type="ECO:0000313" key="7">
    <source>
        <dbReference type="Proteomes" id="UP000007267"/>
    </source>
</evidence>
<evidence type="ECO:0000313" key="6">
    <source>
        <dbReference type="Ensembl" id="ENSPSIP00000008300.1"/>
    </source>
</evidence>
<dbReference type="Proteomes" id="UP000007267">
    <property type="component" value="Unassembled WGS sequence"/>
</dbReference>
<dbReference type="Ensembl" id="ENSPSIT00000008343.1">
    <property type="protein sequence ID" value="ENSPSIP00000008300.1"/>
    <property type="gene ID" value="ENSPSIG00000007602.1"/>
</dbReference>
<reference evidence="7" key="2">
    <citation type="journal article" date="2013" name="Nat. Genet.">
        <title>The draft genomes of soft-shell turtle and green sea turtle yield insights into the development and evolution of the turtle-specific body plan.</title>
        <authorList>
            <person name="Wang Z."/>
            <person name="Pascual-Anaya J."/>
            <person name="Zadissa A."/>
            <person name="Li W."/>
            <person name="Niimura Y."/>
            <person name="Huang Z."/>
            <person name="Li C."/>
            <person name="White S."/>
            <person name="Xiong Z."/>
            <person name="Fang D."/>
            <person name="Wang B."/>
            <person name="Ming Y."/>
            <person name="Chen Y."/>
            <person name="Zheng Y."/>
            <person name="Kuraku S."/>
            <person name="Pignatelli M."/>
            <person name="Herrero J."/>
            <person name="Beal K."/>
            <person name="Nozawa M."/>
            <person name="Li Q."/>
            <person name="Wang J."/>
            <person name="Zhang H."/>
            <person name="Yu L."/>
            <person name="Shigenobu S."/>
            <person name="Wang J."/>
            <person name="Liu J."/>
            <person name="Flicek P."/>
            <person name="Searle S."/>
            <person name="Wang J."/>
            <person name="Kuratani S."/>
            <person name="Yin Y."/>
            <person name="Aken B."/>
            <person name="Zhang G."/>
            <person name="Irie N."/>
        </authorList>
    </citation>
    <scope>NUCLEOTIDE SEQUENCE [LARGE SCALE GENOMIC DNA]</scope>
    <source>
        <strain evidence="7">Daiwa-1</strain>
    </source>
</reference>
<dbReference type="GO" id="GO:0008270">
    <property type="term" value="F:zinc ion binding"/>
    <property type="evidence" value="ECO:0007669"/>
    <property type="project" value="UniProtKB-KW"/>
</dbReference>
<proteinExistence type="predicted"/>
<dbReference type="GeneTree" id="ENSGT00940000160436"/>
<evidence type="ECO:0000256" key="1">
    <source>
        <dbReference type="ARBA" id="ARBA00022723"/>
    </source>
</evidence>
<dbReference type="OMA" id="FQEKETD"/>
<name>K7FJU0_PELSI</name>
<evidence type="ECO:0000256" key="2">
    <source>
        <dbReference type="ARBA" id="ARBA00022771"/>
    </source>
</evidence>
<feature type="domain" description="BED-type" evidence="5">
    <location>
        <begin position="15"/>
        <end position="64"/>
    </location>
</feature>
<keyword evidence="1" id="KW-0479">Metal-binding</keyword>
<dbReference type="PANTHER" id="PTHR45913:SF19">
    <property type="entry name" value="LOW QUALITY PROTEIN: ZINC FINGER BED DOMAIN-CONTAINING PROTEIN 5-LIKE"/>
    <property type="match status" value="1"/>
</dbReference>
<evidence type="ECO:0000259" key="5">
    <source>
        <dbReference type="PROSITE" id="PS50808"/>
    </source>
</evidence>
<keyword evidence="2 4" id="KW-0863">Zinc-finger</keyword>
<dbReference type="PANTHER" id="PTHR45913">
    <property type="entry name" value="EPM2A-INTERACTING PROTEIN 1"/>
    <property type="match status" value="1"/>
</dbReference>
<dbReference type="InterPro" id="IPR003656">
    <property type="entry name" value="Znf_BED"/>
</dbReference>
<reference evidence="6" key="3">
    <citation type="submission" date="2025-08" db="UniProtKB">
        <authorList>
            <consortium name="Ensembl"/>
        </authorList>
    </citation>
    <scope>IDENTIFICATION</scope>
</reference>
<keyword evidence="7" id="KW-1185">Reference proteome</keyword>
<dbReference type="HOGENOM" id="CLU_021316_5_0_1"/>
<dbReference type="GO" id="GO:0003677">
    <property type="term" value="F:DNA binding"/>
    <property type="evidence" value="ECO:0007669"/>
    <property type="project" value="InterPro"/>
</dbReference>
<evidence type="ECO:0000256" key="3">
    <source>
        <dbReference type="ARBA" id="ARBA00022833"/>
    </source>
</evidence>
<organism evidence="6 7">
    <name type="scientific">Pelodiscus sinensis</name>
    <name type="common">Chinese softshell turtle</name>
    <name type="synonym">Trionyx sinensis</name>
    <dbReference type="NCBI Taxonomy" id="13735"/>
    <lineage>
        <taxon>Eukaryota</taxon>
        <taxon>Metazoa</taxon>
        <taxon>Chordata</taxon>
        <taxon>Craniata</taxon>
        <taxon>Vertebrata</taxon>
        <taxon>Euteleostomi</taxon>
        <taxon>Archelosauria</taxon>
        <taxon>Testudinata</taxon>
        <taxon>Testudines</taxon>
        <taxon>Cryptodira</taxon>
        <taxon>Trionychia</taxon>
        <taxon>Trionychidae</taxon>
        <taxon>Pelodiscus</taxon>
    </lineage>
</organism>
<reference evidence="7" key="1">
    <citation type="submission" date="2011-10" db="EMBL/GenBank/DDBJ databases">
        <authorList>
            <consortium name="Soft-shell Turtle Genome Consortium"/>
        </authorList>
    </citation>
    <scope>NUCLEOTIDE SEQUENCE [LARGE SCALE GENOMIC DNA]</scope>
    <source>
        <strain evidence="7">Daiwa-1</strain>
    </source>
</reference>
<dbReference type="PROSITE" id="PS50808">
    <property type="entry name" value="ZF_BED"/>
    <property type="match status" value="1"/>
</dbReference>